<evidence type="ECO:0000256" key="3">
    <source>
        <dbReference type="ARBA" id="ARBA00006678"/>
    </source>
</evidence>
<dbReference type="GO" id="GO:0071028">
    <property type="term" value="P:nuclear mRNA surveillance"/>
    <property type="evidence" value="ECO:0007669"/>
    <property type="project" value="TreeGrafter"/>
</dbReference>
<sequence>MEESLETFKALDPVAYLSKFTASNTRPDSRPHHTARQTTLLPSILTRNSNGSSLITLGHTQIITGITLQVGTPSPSTPSQGEMDVRVTFPPLCSNQYNTSGRMIHNDYNNGSKSAAAMSYADPQSIESYVKRTVISSHIVDLEQLCIVPGKAAWKIVISCMVVNHDGNVVDGMILGISMALGDLILPPVQVEKKTGKVRLLSISPVEDSDSNNDHVEPESNGSGKSSGKGKKLVFRKMMVPLTVGFFQGKMLVDPSLEEESLCEGMVTVVVDAMSLTTKEPHAQSQTQPQTDAKAPILMGDVLNLSKSGGVMSSMEEIAACVQLALGRAQELKPLLLLPHHAGKE</sequence>
<comment type="similarity">
    <text evidence="3">Belongs to the RNase PH family.</text>
</comment>
<dbReference type="Pfam" id="PF03725">
    <property type="entry name" value="RNase_PH_C"/>
    <property type="match status" value="1"/>
</dbReference>
<evidence type="ECO:0000256" key="6">
    <source>
        <dbReference type="ARBA" id="ARBA00022835"/>
    </source>
</evidence>
<dbReference type="GO" id="GO:0071035">
    <property type="term" value="P:nuclear polyadenylation-dependent rRNA catabolic process"/>
    <property type="evidence" value="ECO:0007669"/>
    <property type="project" value="TreeGrafter"/>
</dbReference>
<dbReference type="AlphaFoldDB" id="A0A7S3Q064"/>
<dbReference type="GO" id="GO:0000467">
    <property type="term" value="P:exonucleolytic trimming to generate mature 3'-end of 5.8S rRNA from tricistronic rRNA transcript (SSU-rRNA, 5.8S rRNA, LSU-rRNA)"/>
    <property type="evidence" value="ECO:0007669"/>
    <property type="project" value="TreeGrafter"/>
</dbReference>
<protein>
    <recommendedName>
        <fullName evidence="9">Ribosomal RNA-processing protein 43</fullName>
    </recommendedName>
</protein>
<dbReference type="PANTHER" id="PTHR11097:SF9">
    <property type="entry name" value="EXOSOME COMPLEX COMPONENT RRP43"/>
    <property type="match status" value="1"/>
</dbReference>
<evidence type="ECO:0000256" key="2">
    <source>
        <dbReference type="ARBA" id="ARBA00004604"/>
    </source>
</evidence>
<comment type="subcellular location">
    <subcellularLocation>
        <location evidence="1">Cytoplasm</location>
    </subcellularLocation>
    <subcellularLocation>
        <location evidence="2">Nucleus</location>
        <location evidence="2">Nucleolus</location>
    </subcellularLocation>
</comment>
<keyword evidence="7" id="KW-0694">RNA-binding</keyword>
<dbReference type="SUPFAM" id="SSF55666">
    <property type="entry name" value="Ribonuclease PH domain 2-like"/>
    <property type="match status" value="1"/>
</dbReference>
<evidence type="ECO:0000256" key="7">
    <source>
        <dbReference type="ARBA" id="ARBA00022884"/>
    </source>
</evidence>
<keyword evidence="4" id="KW-0963">Cytoplasm</keyword>
<proteinExistence type="inferred from homology"/>
<dbReference type="InterPro" id="IPR027408">
    <property type="entry name" value="PNPase/RNase_PH_dom_sf"/>
</dbReference>
<dbReference type="GO" id="GO:0034473">
    <property type="term" value="P:U1 snRNA 3'-end processing"/>
    <property type="evidence" value="ECO:0007669"/>
    <property type="project" value="TreeGrafter"/>
</dbReference>
<dbReference type="InterPro" id="IPR050590">
    <property type="entry name" value="Exosome_comp_Rrp42_subfam"/>
</dbReference>
<dbReference type="InterPro" id="IPR036345">
    <property type="entry name" value="ExoRNase_PH_dom2_sf"/>
</dbReference>
<evidence type="ECO:0000256" key="10">
    <source>
        <dbReference type="SAM" id="MobiDB-lite"/>
    </source>
</evidence>
<dbReference type="GO" id="GO:0071038">
    <property type="term" value="P:TRAMP-dependent tRNA surveillance pathway"/>
    <property type="evidence" value="ECO:0007669"/>
    <property type="project" value="TreeGrafter"/>
</dbReference>
<accession>A0A7S3Q064</accession>
<keyword evidence="6" id="KW-0271">Exosome</keyword>
<dbReference type="PANTHER" id="PTHR11097">
    <property type="entry name" value="EXOSOME COMPLEX EXONUCLEASE RIBOSOMAL RNA PROCESSING PROTEIN"/>
    <property type="match status" value="1"/>
</dbReference>
<evidence type="ECO:0000256" key="4">
    <source>
        <dbReference type="ARBA" id="ARBA00022490"/>
    </source>
</evidence>
<dbReference type="Pfam" id="PF01138">
    <property type="entry name" value="RNase_PH"/>
    <property type="match status" value="1"/>
</dbReference>
<feature type="region of interest" description="Disordered" evidence="10">
    <location>
        <begin position="202"/>
        <end position="230"/>
    </location>
</feature>
<evidence type="ECO:0000259" key="11">
    <source>
        <dbReference type="Pfam" id="PF01138"/>
    </source>
</evidence>
<dbReference type="InterPro" id="IPR001247">
    <property type="entry name" value="ExoRNase_PH_dom1"/>
</dbReference>
<reference evidence="13" key="1">
    <citation type="submission" date="2021-01" db="EMBL/GenBank/DDBJ databases">
        <authorList>
            <person name="Corre E."/>
            <person name="Pelletier E."/>
            <person name="Niang G."/>
            <person name="Scheremetjew M."/>
            <person name="Finn R."/>
            <person name="Kale V."/>
            <person name="Holt S."/>
            <person name="Cochrane G."/>
            <person name="Meng A."/>
            <person name="Brown T."/>
            <person name="Cohen L."/>
        </authorList>
    </citation>
    <scope>NUCLEOTIDE SEQUENCE</scope>
    <source>
        <strain evidence="13">MM31A-1</strain>
    </source>
</reference>
<dbReference type="EMBL" id="HBIO01008348">
    <property type="protein sequence ID" value="CAE0461525.1"/>
    <property type="molecule type" value="Transcribed_RNA"/>
</dbReference>
<dbReference type="GO" id="GO:0000176">
    <property type="term" value="C:nuclear exosome (RNase complex)"/>
    <property type="evidence" value="ECO:0007669"/>
    <property type="project" value="TreeGrafter"/>
</dbReference>
<evidence type="ECO:0000256" key="9">
    <source>
        <dbReference type="ARBA" id="ARBA00030617"/>
    </source>
</evidence>
<dbReference type="SUPFAM" id="SSF54211">
    <property type="entry name" value="Ribosomal protein S5 domain 2-like"/>
    <property type="match status" value="1"/>
</dbReference>
<dbReference type="InterPro" id="IPR020568">
    <property type="entry name" value="Ribosomal_Su5_D2-typ_SF"/>
</dbReference>
<dbReference type="GO" id="GO:0034476">
    <property type="term" value="P:U5 snRNA 3'-end processing"/>
    <property type="evidence" value="ECO:0007669"/>
    <property type="project" value="TreeGrafter"/>
</dbReference>
<dbReference type="Gene3D" id="3.30.230.70">
    <property type="entry name" value="GHMP Kinase, N-terminal domain"/>
    <property type="match status" value="1"/>
</dbReference>
<evidence type="ECO:0000313" key="13">
    <source>
        <dbReference type="EMBL" id="CAE0461525.1"/>
    </source>
</evidence>
<evidence type="ECO:0000256" key="1">
    <source>
        <dbReference type="ARBA" id="ARBA00004496"/>
    </source>
</evidence>
<dbReference type="GO" id="GO:0034475">
    <property type="term" value="P:U4 snRNA 3'-end processing"/>
    <property type="evidence" value="ECO:0007669"/>
    <property type="project" value="TreeGrafter"/>
</dbReference>
<dbReference type="GO" id="GO:0035925">
    <property type="term" value="F:mRNA 3'-UTR AU-rich region binding"/>
    <property type="evidence" value="ECO:0007669"/>
    <property type="project" value="TreeGrafter"/>
</dbReference>
<evidence type="ECO:0000256" key="5">
    <source>
        <dbReference type="ARBA" id="ARBA00022552"/>
    </source>
</evidence>
<dbReference type="GO" id="GO:0005730">
    <property type="term" value="C:nucleolus"/>
    <property type="evidence" value="ECO:0007669"/>
    <property type="project" value="UniProtKB-SubCell"/>
</dbReference>
<evidence type="ECO:0000256" key="8">
    <source>
        <dbReference type="ARBA" id="ARBA00023242"/>
    </source>
</evidence>
<feature type="domain" description="Exoribonuclease phosphorolytic" evidence="11">
    <location>
        <begin position="45"/>
        <end position="185"/>
    </location>
</feature>
<organism evidence="13">
    <name type="scientific">Chaetoceros debilis</name>
    <dbReference type="NCBI Taxonomy" id="122233"/>
    <lineage>
        <taxon>Eukaryota</taxon>
        <taxon>Sar</taxon>
        <taxon>Stramenopiles</taxon>
        <taxon>Ochrophyta</taxon>
        <taxon>Bacillariophyta</taxon>
        <taxon>Coscinodiscophyceae</taxon>
        <taxon>Chaetocerotophycidae</taxon>
        <taxon>Chaetocerotales</taxon>
        <taxon>Chaetocerotaceae</taxon>
        <taxon>Chaetoceros</taxon>
    </lineage>
</organism>
<dbReference type="InterPro" id="IPR015847">
    <property type="entry name" value="ExoRNase_PH_dom2"/>
</dbReference>
<dbReference type="GO" id="GO:0000177">
    <property type="term" value="C:cytoplasmic exosome (RNase complex)"/>
    <property type="evidence" value="ECO:0007669"/>
    <property type="project" value="TreeGrafter"/>
</dbReference>
<keyword evidence="8" id="KW-0539">Nucleus</keyword>
<keyword evidence="5" id="KW-0698">rRNA processing</keyword>
<name>A0A7S3Q064_9STRA</name>
<feature type="domain" description="Exoribonuclease phosphorolytic" evidence="12">
    <location>
        <begin position="238"/>
        <end position="326"/>
    </location>
</feature>
<evidence type="ECO:0000259" key="12">
    <source>
        <dbReference type="Pfam" id="PF03725"/>
    </source>
</evidence>
<gene>
    <name evidence="13" type="ORF">CDEB00056_LOCUS6366</name>
</gene>
<dbReference type="GO" id="GO:0016075">
    <property type="term" value="P:rRNA catabolic process"/>
    <property type="evidence" value="ECO:0007669"/>
    <property type="project" value="TreeGrafter"/>
</dbReference>